<dbReference type="RefSeq" id="WP_310930876.1">
    <property type="nucleotide sequence ID" value="NZ_JAMQOQ010000009.1"/>
</dbReference>
<dbReference type="PANTHER" id="PTHR41710:SF2">
    <property type="entry name" value="GLYCOSYL TRANSFERASE FAMILY 39_83 DOMAIN-CONTAINING PROTEIN"/>
    <property type="match status" value="1"/>
</dbReference>
<dbReference type="PIRSF" id="PIRSF030218">
    <property type="entry name" value="Mannosyltr_MA4085_prd"/>
    <property type="match status" value="1"/>
</dbReference>
<keyword evidence="5" id="KW-1185">Reference proteome</keyword>
<evidence type="ECO:0000256" key="1">
    <source>
        <dbReference type="SAM" id="MobiDB-lite"/>
    </source>
</evidence>
<feature type="transmembrane region" description="Helical" evidence="2">
    <location>
        <begin position="361"/>
        <end position="383"/>
    </location>
</feature>
<comment type="caution">
    <text evidence="4">The sequence shown here is derived from an EMBL/GenBank/DDBJ whole genome shotgun (WGS) entry which is preliminary data.</text>
</comment>
<reference evidence="4 5" key="1">
    <citation type="submission" date="2022-06" db="EMBL/GenBank/DDBJ databases">
        <title>Halogeometricum sp. a new haloarchaeum isolate from saline soil.</title>
        <authorList>
            <person name="Strakova D."/>
            <person name="Galisteo C."/>
            <person name="Sanchez-Porro C."/>
            <person name="Ventosa A."/>
        </authorList>
    </citation>
    <scope>NUCLEOTIDE SEQUENCE [LARGE SCALE GENOMIC DNA]</scope>
    <source>
        <strain evidence="5">S3BR25-2</strain>
    </source>
</reference>
<feature type="transmembrane region" description="Helical" evidence="2">
    <location>
        <begin position="129"/>
        <end position="147"/>
    </location>
</feature>
<keyword evidence="2" id="KW-0472">Membrane</keyword>
<evidence type="ECO:0000256" key="2">
    <source>
        <dbReference type="SAM" id="Phobius"/>
    </source>
</evidence>
<dbReference type="EMBL" id="JAMQOQ010000009">
    <property type="protein sequence ID" value="MDS0296944.1"/>
    <property type="molecule type" value="Genomic_DNA"/>
</dbReference>
<evidence type="ECO:0000259" key="3">
    <source>
        <dbReference type="Pfam" id="PF13231"/>
    </source>
</evidence>
<feature type="transmembrane region" description="Helical" evidence="2">
    <location>
        <begin position="395"/>
        <end position="414"/>
    </location>
</feature>
<keyword evidence="2" id="KW-1133">Transmembrane helix</keyword>
<evidence type="ECO:0000313" key="4">
    <source>
        <dbReference type="EMBL" id="MDS0296944.1"/>
    </source>
</evidence>
<organism evidence="4 5">
    <name type="scientific">Halogeometricum luteum</name>
    <dbReference type="NCBI Taxonomy" id="2950537"/>
    <lineage>
        <taxon>Archaea</taxon>
        <taxon>Methanobacteriati</taxon>
        <taxon>Methanobacteriota</taxon>
        <taxon>Stenosarchaea group</taxon>
        <taxon>Halobacteria</taxon>
        <taxon>Halobacteriales</taxon>
        <taxon>Haloferacaceae</taxon>
        <taxon>Halogeometricum</taxon>
    </lineage>
</organism>
<gene>
    <name evidence="4" type="ORF">NDI79_22525</name>
</gene>
<feature type="region of interest" description="Disordered" evidence="1">
    <location>
        <begin position="565"/>
        <end position="594"/>
    </location>
</feature>
<feature type="compositionally biased region" description="Basic and acidic residues" evidence="1">
    <location>
        <begin position="565"/>
        <end position="581"/>
    </location>
</feature>
<dbReference type="Pfam" id="PF13231">
    <property type="entry name" value="PMT_2"/>
    <property type="match status" value="1"/>
</dbReference>
<feature type="transmembrane region" description="Helical" evidence="2">
    <location>
        <begin position="301"/>
        <end position="324"/>
    </location>
</feature>
<keyword evidence="2" id="KW-0812">Transmembrane</keyword>
<sequence>MRTIRLQRAIIVITAVALVARLLFLGQRVAHFDEGRVGYWTLRYMQTGSFHYHYITHGPFIQLMNTYVFTLLGATDLTSRLVVAVVGGLLPGTSLLFRNHLKKDELVALALFLAFNPVLLYYSRFLRSTILVAGFMFAAFGCLVRVYDTRRIQYVYAAVVLIALSFTAKENAAVYLLTWLGATALVVDHSLFRPGTDRTGFTRLQSIWHQLVQQWPSYRRALPRYIGHSVLVTGLFLGIILFFYAPRTADPSGVGLWQALTNPDRFLSLVDATVTDIEAGYSYWFGGVSREENLVTVFLGFFGRFVEVLFTYAGPLVLFAVGGFVLERYGTRSVRYLVMFASYWGFVSILGYPLGTDIFGAWLTVNALVPLAIPAAVGLAWLYRQATDAWDRDDRLSASVIVILLLLVGGQVAVTTVNSVYRHPTADHNGLVQYAQPVDDFRPGLQTLDGRSASDRGVDVVFYGEELLVENPPQRGIRPLCADISSTLPLQWYLTRANATATCAANETEFDRVVSDARPVVVIARAKHQGTLADDLDGYVARTYRLRTSNAEVVMFIDTRQSEQRSRTISSRESHRWEPRRSPSNWALDGWAAT</sequence>
<dbReference type="Proteomes" id="UP001254813">
    <property type="component" value="Unassembled WGS sequence"/>
</dbReference>
<name>A0ABU2G9H5_9EURY</name>
<accession>A0ABU2G9H5</accession>
<dbReference type="PANTHER" id="PTHR41710">
    <property type="entry name" value="GLYCOSYL TRANSFERASE, FAMILY 39"/>
    <property type="match status" value="1"/>
</dbReference>
<feature type="transmembrane region" description="Helical" evidence="2">
    <location>
        <begin position="106"/>
        <end position="123"/>
    </location>
</feature>
<feature type="domain" description="Glycosyltransferase RgtA/B/C/D-like" evidence="3">
    <location>
        <begin position="57"/>
        <end position="188"/>
    </location>
</feature>
<dbReference type="InterPro" id="IPR038731">
    <property type="entry name" value="RgtA/B/C-like"/>
</dbReference>
<feature type="transmembrane region" description="Helical" evidence="2">
    <location>
        <begin position="336"/>
        <end position="355"/>
    </location>
</feature>
<dbReference type="NCBIfam" id="TIGR03663">
    <property type="entry name" value="flippase activity-associated protein Agl23"/>
    <property type="match status" value="1"/>
</dbReference>
<protein>
    <submittedName>
        <fullName evidence="4">TIGR03663 family protein</fullName>
    </submittedName>
</protein>
<proteinExistence type="predicted"/>
<feature type="transmembrane region" description="Helical" evidence="2">
    <location>
        <begin position="225"/>
        <end position="245"/>
    </location>
</feature>
<dbReference type="InterPro" id="IPR016950">
    <property type="entry name" value="Manno-Trfase_MA4085_prd"/>
</dbReference>
<evidence type="ECO:0000313" key="5">
    <source>
        <dbReference type="Proteomes" id="UP001254813"/>
    </source>
</evidence>
<dbReference type="InterPro" id="IPR019962">
    <property type="entry name" value="CHP03663"/>
</dbReference>
<feature type="transmembrane region" description="Helical" evidence="2">
    <location>
        <begin position="77"/>
        <end position="97"/>
    </location>
</feature>